<name>A0A1H7LTH4_9SPHN</name>
<evidence type="ECO:0000256" key="2">
    <source>
        <dbReference type="SAM" id="SignalP"/>
    </source>
</evidence>
<dbReference type="SUPFAM" id="SSF50494">
    <property type="entry name" value="Trypsin-like serine proteases"/>
    <property type="match status" value="1"/>
</dbReference>
<dbReference type="InterPro" id="IPR009003">
    <property type="entry name" value="Peptidase_S1_PA"/>
</dbReference>
<reference evidence="4" key="1">
    <citation type="submission" date="2016-10" db="EMBL/GenBank/DDBJ databases">
        <authorList>
            <person name="Varghese N."/>
            <person name="Submissions S."/>
        </authorList>
    </citation>
    <scope>NUCLEOTIDE SEQUENCE [LARGE SCALE GENOMIC DNA]</scope>
    <source>
        <strain evidence="4">JS21-1</strain>
    </source>
</reference>
<keyword evidence="4" id="KW-1185">Reference proteome</keyword>
<evidence type="ECO:0000313" key="4">
    <source>
        <dbReference type="Proteomes" id="UP000199214"/>
    </source>
</evidence>
<dbReference type="EMBL" id="FNZZ01000002">
    <property type="protein sequence ID" value="SEL02263.1"/>
    <property type="molecule type" value="Genomic_DNA"/>
</dbReference>
<feature type="chain" id="PRO_5011777445" description="Trypsin" evidence="2">
    <location>
        <begin position="26"/>
        <end position="444"/>
    </location>
</feature>
<protein>
    <recommendedName>
        <fullName evidence="5">Trypsin</fullName>
    </recommendedName>
</protein>
<feature type="compositionally biased region" description="Pro residues" evidence="1">
    <location>
        <begin position="418"/>
        <end position="436"/>
    </location>
</feature>
<organism evidence="3 4">
    <name type="scientific">Sphingomonas palmae</name>
    <dbReference type="NCBI Taxonomy" id="1855283"/>
    <lineage>
        <taxon>Bacteria</taxon>
        <taxon>Pseudomonadati</taxon>
        <taxon>Pseudomonadota</taxon>
        <taxon>Alphaproteobacteria</taxon>
        <taxon>Sphingomonadales</taxon>
        <taxon>Sphingomonadaceae</taxon>
        <taxon>Sphingomonas</taxon>
    </lineage>
</organism>
<dbReference type="PROSITE" id="PS51257">
    <property type="entry name" value="PROKAR_LIPOPROTEIN"/>
    <property type="match status" value="1"/>
</dbReference>
<feature type="signal peptide" evidence="2">
    <location>
        <begin position="1"/>
        <end position="25"/>
    </location>
</feature>
<evidence type="ECO:0000256" key="1">
    <source>
        <dbReference type="SAM" id="MobiDB-lite"/>
    </source>
</evidence>
<dbReference type="RefSeq" id="WP_245708306.1">
    <property type="nucleotide sequence ID" value="NZ_FNZZ01000002.1"/>
</dbReference>
<proteinExistence type="predicted"/>
<dbReference type="InterPro" id="IPR043504">
    <property type="entry name" value="Peptidase_S1_PA_chymotrypsin"/>
</dbReference>
<keyword evidence="2" id="KW-0732">Signal</keyword>
<dbReference type="AlphaFoldDB" id="A0A1H7LTH4"/>
<evidence type="ECO:0008006" key="5">
    <source>
        <dbReference type="Google" id="ProtNLM"/>
    </source>
</evidence>
<evidence type="ECO:0000313" key="3">
    <source>
        <dbReference type="EMBL" id="SEL02263.1"/>
    </source>
</evidence>
<feature type="region of interest" description="Disordered" evidence="1">
    <location>
        <begin position="418"/>
        <end position="444"/>
    </location>
</feature>
<accession>A0A1H7LTH4</accession>
<dbReference type="Proteomes" id="UP000199214">
    <property type="component" value="Unassembled WGS sequence"/>
</dbReference>
<sequence>MSSRIGKWWWAALAALVGCAVPVSAQVPATALPPPAATLPLRQSGADAIAQDAGEYARMYNVSLPEARARLLAQEETVPFTDALAIELADRLAGIAIEHRPTYRIVVLLTGDEPLPDRVVVAGGMSVAITFRTGARATRAALELALASHQAELAAAVAHPPGMGIDLAAGELVVVVNPGDVDREGVDALTARLSGIAGVPVRVRSDRVVASADMAAEGGARVVGVDPADGRRYACTTGFVVTDGTRTGIATAAHCPDALSYVGPNGETQALSFVGQWGWGYQDVQVNASDVPLQPVFYADTGKTVSRAVAGRRALTSMRAGDMVCHRGERTGYSCAPVELVSFAPAGQLCGGACLPTWVTVAGPNCQGGDSGAPVFLGTRAFGLVKGGSYRSDRTCAFYFYMSTDYLPTGWRLLEEPLPTPITPGAPPAPAPPPFYPAQARPQR</sequence>
<gene>
    <name evidence="3" type="ORF">SAMN05216382_1312</name>
</gene>
<dbReference type="STRING" id="1855283.SAMN05216382_1312"/>
<dbReference type="Gene3D" id="2.40.10.10">
    <property type="entry name" value="Trypsin-like serine proteases"/>
    <property type="match status" value="2"/>
</dbReference>